<accession>A0ABT9YJ12</accession>
<comment type="caution">
    <text evidence="1">The sequence shown here is derived from an EMBL/GenBank/DDBJ whole genome shotgun (WGS) entry which is preliminary data.</text>
</comment>
<organism evidence="1 2">
    <name type="scientific">Alkalicoccobacillus murimartini</name>
    <dbReference type="NCBI Taxonomy" id="171685"/>
    <lineage>
        <taxon>Bacteria</taxon>
        <taxon>Bacillati</taxon>
        <taxon>Bacillota</taxon>
        <taxon>Bacilli</taxon>
        <taxon>Bacillales</taxon>
        <taxon>Bacillaceae</taxon>
        <taxon>Alkalicoccobacillus</taxon>
    </lineage>
</organism>
<sequence>MSSPLLSGGTKKPRQREIHYEVEGMTKRYLSETKLDFGLPKAAVLHQE</sequence>
<gene>
    <name evidence="1" type="ORF">J2S05_001991</name>
</gene>
<name>A0ABT9YJ12_9BACI</name>
<evidence type="ECO:0000313" key="1">
    <source>
        <dbReference type="EMBL" id="MDQ0207192.1"/>
    </source>
</evidence>
<reference evidence="1 2" key="1">
    <citation type="submission" date="2023-07" db="EMBL/GenBank/DDBJ databases">
        <title>Genomic Encyclopedia of Type Strains, Phase IV (KMG-IV): sequencing the most valuable type-strain genomes for metagenomic binning, comparative biology and taxonomic classification.</title>
        <authorList>
            <person name="Goeker M."/>
        </authorList>
    </citation>
    <scope>NUCLEOTIDE SEQUENCE [LARGE SCALE GENOMIC DNA]</scope>
    <source>
        <strain evidence="1 2">DSM 19154</strain>
    </source>
</reference>
<dbReference type="Proteomes" id="UP001225034">
    <property type="component" value="Unassembled WGS sequence"/>
</dbReference>
<dbReference type="EMBL" id="JAUSUA010000002">
    <property type="protein sequence ID" value="MDQ0207192.1"/>
    <property type="molecule type" value="Genomic_DNA"/>
</dbReference>
<keyword evidence="2" id="KW-1185">Reference proteome</keyword>
<proteinExistence type="predicted"/>
<evidence type="ECO:0000313" key="2">
    <source>
        <dbReference type="Proteomes" id="UP001225034"/>
    </source>
</evidence>
<protein>
    <submittedName>
        <fullName evidence="1">Uncharacterized protein</fullName>
    </submittedName>
</protein>